<organism evidence="6">
    <name type="scientific">Ostreococcus tauri</name>
    <name type="common">Marine green alga</name>
    <dbReference type="NCBI Taxonomy" id="70448"/>
    <lineage>
        <taxon>Eukaryota</taxon>
        <taxon>Viridiplantae</taxon>
        <taxon>Chlorophyta</taxon>
        <taxon>Mamiellophyceae</taxon>
        <taxon>Mamiellales</taxon>
        <taxon>Bathycoccaceae</taxon>
        <taxon>Ostreococcus</taxon>
    </lineage>
</organism>
<dbReference type="CDD" id="cd04670">
    <property type="entry name" value="NUDIX_ASFGF2_Nudt6"/>
    <property type="match status" value="1"/>
</dbReference>
<dbReference type="AlphaFoldDB" id="A0A1Y5IHW4"/>
<dbReference type="Pfam" id="PF18290">
    <property type="entry name" value="Nudix_hydro"/>
    <property type="match status" value="1"/>
</dbReference>
<dbReference type="PROSITE" id="PS51462">
    <property type="entry name" value="NUDIX"/>
    <property type="match status" value="1"/>
</dbReference>
<evidence type="ECO:0000256" key="2">
    <source>
        <dbReference type="ARBA" id="ARBA00022801"/>
    </source>
</evidence>
<dbReference type="GO" id="GO:0051287">
    <property type="term" value="F:NAD binding"/>
    <property type="evidence" value="ECO:0007669"/>
    <property type="project" value="TreeGrafter"/>
</dbReference>
<reference evidence="6" key="1">
    <citation type="submission" date="2017-04" db="EMBL/GenBank/DDBJ databases">
        <title>Population genomics of picophytoplankton unveils novel chromosome hypervariability.</title>
        <authorList>
            <consortium name="DOE Joint Genome Institute"/>
            <person name="Blanc-Mathieu R."/>
            <person name="Krasovec M."/>
            <person name="Hebrard M."/>
            <person name="Yau S."/>
            <person name="Desgranges E."/>
            <person name="Martin J."/>
            <person name="Schackwitz W."/>
            <person name="Kuo A."/>
            <person name="Salin G."/>
            <person name="Donnadieu C."/>
            <person name="Desdevises Y."/>
            <person name="Sanchez-Ferandin S."/>
            <person name="Moreau H."/>
            <person name="Rivals E."/>
            <person name="Grigoriev I.V."/>
            <person name="Grimsley N."/>
            <person name="Eyre-Walker A."/>
            <person name="Piganeau G."/>
        </authorList>
    </citation>
    <scope>NUCLEOTIDE SEQUENCE [LARGE SCALE GENOMIC DNA]</scope>
    <source>
        <strain evidence="6">RCC 1115</strain>
    </source>
</reference>
<comment type="similarity">
    <text evidence="1">Belongs to the Nudix hydrolase family.</text>
</comment>
<feature type="transmembrane region" description="Helical" evidence="4">
    <location>
        <begin position="384"/>
        <end position="403"/>
    </location>
</feature>
<evidence type="ECO:0000256" key="1">
    <source>
        <dbReference type="ARBA" id="ARBA00005582"/>
    </source>
</evidence>
<dbReference type="Gene3D" id="3.90.79.10">
    <property type="entry name" value="Nucleoside Triphosphate Pyrophosphohydrolase"/>
    <property type="match status" value="1"/>
</dbReference>
<dbReference type="PANTHER" id="PTHR13994">
    <property type="entry name" value="NUDIX HYDROLASE RELATED"/>
    <property type="match status" value="1"/>
</dbReference>
<keyword evidence="4" id="KW-0812">Transmembrane</keyword>
<dbReference type="InterPro" id="IPR000086">
    <property type="entry name" value="NUDIX_hydrolase_dom"/>
</dbReference>
<protein>
    <submittedName>
        <fullName evidence="6">NUDIX hydrolase domain-like protein</fullName>
    </submittedName>
</protein>
<feature type="transmembrane region" description="Helical" evidence="4">
    <location>
        <begin position="410"/>
        <end position="433"/>
    </location>
</feature>
<dbReference type="PRINTS" id="PR00502">
    <property type="entry name" value="NUDIXFAMILY"/>
</dbReference>
<dbReference type="Proteomes" id="UP000195557">
    <property type="component" value="Unassembled WGS sequence"/>
</dbReference>
<dbReference type="InterPro" id="IPR040618">
    <property type="entry name" value="Pre-Nudix"/>
</dbReference>
<dbReference type="Pfam" id="PF00293">
    <property type="entry name" value="NUDIX"/>
    <property type="match status" value="1"/>
</dbReference>
<keyword evidence="4" id="KW-0472">Membrane</keyword>
<dbReference type="PROSITE" id="PS00893">
    <property type="entry name" value="NUDIX_BOX"/>
    <property type="match status" value="1"/>
</dbReference>
<dbReference type="SUPFAM" id="SSF55811">
    <property type="entry name" value="Nudix"/>
    <property type="match status" value="1"/>
</dbReference>
<dbReference type="eggNOG" id="KOG0648">
    <property type="taxonomic scope" value="Eukaryota"/>
</dbReference>
<keyword evidence="4" id="KW-1133">Transmembrane helix</keyword>
<dbReference type="GO" id="GO:0047631">
    <property type="term" value="F:ADP-ribose diphosphatase activity"/>
    <property type="evidence" value="ECO:0007669"/>
    <property type="project" value="TreeGrafter"/>
</dbReference>
<evidence type="ECO:0000256" key="3">
    <source>
        <dbReference type="SAM" id="MobiDB-lite"/>
    </source>
</evidence>
<feature type="region of interest" description="Disordered" evidence="3">
    <location>
        <begin position="290"/>
        <end position="323"/>
    </location>
</feature>
<gene>
    <name evidence="6" type="ORF">BE221DRAFT_66383</name>
</gene>
<dbReference type="InterPro" id="IPR020084">
    <property type="entry name" value="NUDIX_hydrolase_CS"/>
</dbReference>
<accession>A0A1Y5IHW4</accession>
<evidence type="ECO:0000256" key="4">
    <source>
        <dbReference type="SAM" id="Phobius"/>
    </source>
</evidence>
<keyword evidence="2 6" id="KW-0378">Hydrolase</keyword>
<evidence type="ECO:0000313" key="6">
    <source>
        <dbReference type="EMBL" id="OUS49169.1"/>
    </source>
</evidence>
<dbReference type="GO" id="GO:0035529">
    <property type="term" value="F:NADH pyrophosphatase activity"/>
    <property type="evidence" value="ECO:0007669"/>
    <property type="project" value="TreeGrafter"/>
</dbReference>
<dbReference type="InterPro" id="IPR003293">
    <property type="entry name" value="Nudix_hydrolase6-like"/>
</dbReference>
<dbReference type="InterPro" id="IPR015797">
    <property type="entry name" value="NUDIX_hydrolase-like_dom_sf"/>
</dbReference>
<feature type="domain" description="Nudix hydrolase" evidence="5">
    <location>
        <begin position="109"/>
        <end position="243"/>
    </location>
</feature>
<sequence>MTRASEDGDRLVPWTRDRYGGVVVDVDHAAFVEAASTTETFDAALGRWTTRWRAEGARGVWLRVGLEKSELVSVARDRGFEFHHAEKTYVMMTAWLPEDEASTIPANASHQVGVGAFVWDEERKRVLLVQEKRGPASGRDLWKMPTGLVDAGEDVPDAAVREVLEETGIETTFEAVVGVRHGHFGLFGKSDLFFCVVLRVKPESTREIVTQESEIEAAKWASLDDFLDNPHVDRGSHAHELHERCARWASGERTAGIVAKRLPVGFGRPGEVYTYRQPTRSTPVARSTMLRLPSPIPPARATTRHASPESSAPPAGSRFSTAKNSPLRRSVRVDAKKSKKDVQMSEAAWFLDQFKYQQRYKAQTNVFTMPTKELPGGDKLTAEGAFVGGLFGVLAIWGVSLIFKLLSVTWALVLASLKYGAIAGVLVFLGVLVS</sequence>
<name>A0A1Y5IHW4_OSTTA</name>
<dbReference type="InterPro" id="IPR020476">
    <property type="entry name" value="Nudix_hydrolase"/>
</dbReference>
<dbReference type="PANTHER" id="PTHR13994:SF13">
    <property type="entry name" value="FI03680P"/>
    <property type="match status" value="1"/>
</dbReference>
<proteinExistence type="inferred from homology"/>
<dbReference type="EMBL" id="KZ155771">
    <property type="protein sequence ID" value="OUS49169.1"/>
    <property type="molecule type" value="Genomic_DNA"/>
</dbReference>
<evidence type="ECO:0000259" key="5">
    <source>
        <dbReference type="PROSITE" id="PS51462"/>
    </source>
</evidence>
<dbReference type="PRINTS" id="PR01356">
    <property type="entry name" value="GFGPROTEIN"/>
</dbReference>
<dbReference type="Gene3D" id="3.40.630.30">
    <property type="match status" value="1"/>
</dbReference>